<evidence type="ECO:0000256" key="2">
    <source>
        <dbReference type="ARBA" id="ARBA00004496"/>
    </source>
</evidence>
<comment type="subcellular location">
    <subcellularLocation>
        <location evidence="2">Cytoplasm</location>
    </subcellularLocation>
    <subcellularLocation>
        <location evidence="1">Endomembrane system</location>
        <topology evidence="1">Peripheral membrane protein</topology>
    </subcellularLocation>
</comment>
<dbReference type="PROSITE" id="PS50913">
    <property type="entry name" value="GRIP"/>
    <property type="match status" value="1"/>
</dbReference>
<evidence type="ECO:0000256" key="5">
    <source>
        <dbReference type="ARBA" id="ARBA00023136"/>
    </source>
</evidence>
<feature type="compositionally biased region" description="Low complexity" evidence="7">
    <location>
        <begin position="493"/>
        <end position="509"/>
    </location>
</feature>
<dbReference type="WBParaSite" id="MBELARI_LOCUS7627">
    <property type="protein sequence ID" value="MBELARI_LOCUS7627"/>
    <property type="gene ID" value="MBELARI_LOCUS7627"/>
</dbReference>
<keyword evidence="4 6" id="KW-0175">Coiled coil</keyword>
<feature type="region of interest" description="Disordered" evidence="7">
    <location>
        <begin position="493"/>
        <end position="535"/>
    </location>
</feature>
<evidence type="ECO:0000256" key="3">
    <source>
        <dbReference type="ARBA" id="ARBA00022490"/>
    </source>
</evidence>
<dbReference type="SMART" id="SM00755">
    <property type="entry name" value="Grip"/>
    <property type="match status" value="1"/>
</dbReference>
<sequence length="677" mass="77951">MSSVEELRAELAASQKDLQFYQNKIKDVVQAYKNLDNEKKALEKVVAAFKTDAEGQEGAGPATTADTLKVALADLTREKKKREQAYISDKKALVEEVEKQKARAEKMAEQLESANEQLGKAAKIVDKVKDQKKIIKQIEAERDKELQDHGCILAEMQKRFGEEKTKADKLSKQVAELYTKLQTNDDLPNQLRQKENEWKAQVDKLQSEIEEWKKRAAVTPTLQLLQNQMDNLRIEHSHAMEEALSKASHGNGNSAEDEKRRYELENRLVALSEQTVNAEKRFHEVEEQYKEAQAKVEELEKKLQTSDARPHVEDFRPESLEKNLRHLVALIKKEHKDMDVFEIVGASQEVQTLKSRYDRLENDFEKHKLKAEALLRAKNASRENEADKEESAMRALVGQLHEKLRGIEASAATDRAQYEQATRAMKDRIGELESGEEKLRREMQSEMANKVAEMEHEMQKQRNRTFDLLEEKDRELEITRGILLAVRSESSNHSIHASSSAPADPPQKSHLVKKRSNGELRQVERRKSSGFRHRSTDSISSAIEYYSAENATTQLPLANESRNIYYEEEMTKKDLEIRELRSQLNNLDFRMREIEQNHLTKDLQQHEMGEKLKEEIRILEGKLQLISSGGELEYMRNIFVQFLQSNNSASRKNIIKAIGMCLKLSATEMKAIDKKAF</sequence>
<dbReference type="Proteomes" id="UP000887575">
    <property type="component" value="Unassembled WGS sequence"/>
</dbReference>
<feature type="coiled-coil region" evidence="6">
    <location>
        <begin position="343"/>
        <end position="390"/>
    </location>
</feature>
<keyword evidence="9" id="KW-1185">Reference proteome</keyword>
<proteinExistence type="predicted"/>
<dbReference type="InterPro" id="IPR000237">
    <property type="entry name" value="GRIP_dom"/>
</dbReference>
<dbReference type="PANTHER" id="PTHR23157">
    <property type="entry name" value="GRIP AND COILED-COIL DOMAIN-CONTAINING PROTEIN 1"/>
    <property type="match status" value="1"/>
</dbReference>
<reference evidence="10" key="1">
    <citation type="submission" date="2024-02" db="UniProtKB">
        <authorList>
            <consortium name="WormBaseParasite"/>
        </authorList>
    </citation>
    <scope>IDENTIFICATION</scope>
</reference>
<evidence type="ECO:0000313" key="9">
    <source>
        <dbReference type="Proteomes" id="UP000887575"/>
    </source>
</evidence>
<feature type="compositionally biased region" description="Basic and acidic residues" evidence="7">
    <location>
        <begin position="516"/>
        <end position="527"/>
    </location>
</feature>
<feature type="coiled-coil region" evidence="6">
    <location>
        <begin position="4"/>
        <end position="309"/>
    </location>
</feature>
<evidence type="ECO:0000256" key="6">
    <source>
        <dbReference type="SAM" id="Coils"/>
    </source>
</evidence>
<organism evidence="9 10">
    <name type="scientific">Mesorhabditis belari</name>
    <dbReference type="NCBI Taxonomy" id="2138241"/>
    <lineage>
        <taxon>Eukaryota</taxon>
        <taxon>Metazoa</taxon>
        <taxon>Ecdysozoa</taxon>
        <taxon>Nematoda</taxon>
        <taxon>Chromadorea</taxon>
        <taxon>Rhabditida</taxon>
        <taxon>Rhabditina</taxon>
        <taxon>Rhabditomorpha</taxon>
        <taxon>Rhabditoidea</taxon>
        <taxon>Rhabditidae</taxon>
        <taxon>Mesorhabditinae</taxon>
        <taxon>Mesorhabditis</taxon>
    </lineage>
</organism>
<name>A0AAF3FLK4_9BILA</name>
<keyword evidence="5" id="KW-0472">Membrane</keyword>
<keyword evidence="3" id="KW-0963">Cytoplasm</keyword>
<evidence type="ECO:0000259" key="8">
    <source>
        <dbReference type="PROSITE" id="PS50913"/>
    </source>
</evidence>
<dbReference type="PANTHER" id="PTHR23157:SF25">
    <property type="entry name" value="GRIP AND COILED-COIL DOMAIN-CONTAINING PROTEIN 1"/>
    <property type="match status" value="1"/>
</dbReference>
<feature type="domain" description="GRIP" evidence="8">
    <location>
        <begin position="625"/>
        <end position="675"/>
    </location>
</feature>
<dbReference type="AlphaFoldDB" id="A0AAF3FLK4"/>
<feature type="coiled-coil region" evidence="6">
    <location>
        <begin position="444"/>
        <end position="471"/>
    </location>
</feature>
<dbReference type="GO" id="GO:0005794">
    <property type="term" value="C:Golgi apparatus"/>
    <property type="evidence" value="ECO:0007669"/>
    <property type="project" value="TreeGrafter"/>
</dbReference>
<dbReference type="InterPro" id="IPR051952">
    <property type="entry name" value="Golgi-autophagy_related"/>
</dbReference>
<accession>A0AAF3FLK4</accession>
<evidence type="ECO:0000256" key="1">
    <source>
        <dbReference type="ARBA" id="ARBA00004184"/>
    </source>
</evidence>
<dbReference type="Pfam" id="PF01465">
    <property type="entry name" value="GRIP"/>
    <property type="match status" value="1"/>
</dbReference>
<evidence type="ECO:0000256" key="7">
    <source>
        <dbReference type="SAM" id="MobiDB-lite"/>
    </source>
</evidence>
<protein>
    <submittedName>
        <fullName evidence="10">GRIP domain-containing protein</fullName>
    </submittedName>
</protein>
<evidence type="ECO:0000256" key="4">
    <source>
        <dbReference type="ARBA" id="ARBA00023054"/>
    </source>
</evidence>
<evidence type="ECO:0000313" key="10">
    <source>
        <dbReference type="WBParaSite" id="MBELARI_LOCUS7627"/>
    </source>
</evidence>